<proteinExistence type="predicted"/>
<organism evidence="1 2">
    <name type="scientific">Hibiscus sabdariffa</name>
    <name type="common">roselle</name>
    <dbReference type="NCBI Taxonomy" id="183260"/>
    <lineage>
        <taxon>Eukaryota</taxon>
        <taxon>Viridiplantae</taxon>
        <taxon>Streptophyta</taxon>
        <taxon>Embryophyta</taxon>
        <taxon>Tracheophyta</taxon>
        <taxon>Spermatophyta</taxon>
        <taxon>Magnoliopsida</taxon>
        <taxon>eudicotyledons</taxon>
        <taxon>Gunneridae</taxon>
        <taxon>Pentapetalae</taxon>
        <taxon>rosids</taxon>
        <taxon>malvids</taxon>
        <taxon>Malvales</taxon>
        <taxon>Malvaceae</taxon>
        <taxon>Malvoideae</taxon>
        <taxon>Hibiscus</taxon>
    </lineage>
</organism>
<gene>
    <name evidence="1" type="ORF">V6N12_030139</name>
</gene>
<keyword evidence="2" id="KW-1185">Reference proteome</keyword>
<comment type="caution">
    <text evidence="1">The sequence shown here is derived from an EMBL/GenBank/DDBJ whole genome shotgun (WGS) entry which is preliminary data.</text>
</comment>
<protein>
    <submittedName>
        <fullName evidence="1">Uncharacterized protein</fullName>
    </submittedName>
</protein>
<reference evidence="1 2" key="1">
    <citation type="journal article" date="2024" name="G3 (Bethesda)">
        <title>Genome assembly of Hibiscus sabdariffa L. provides insights into metabolisms of medicinal natural products.</title>
        <authorList>
            <person name="Kim T."/>
        </authorList>
    </citation>
    <scope>NUCLEOTIDE SEQUENCE [LARGE SCALE GENOMIC DNA]</scope>
    <source>
        <strain evidence="1">TK-2024</strain>
        <tissue evidence="1">Old leaves</tissue>
    </source>
</reference>
<dbReference type="EMBL" id="JBBPBM010000071">
    <property type="protein sequence ID" value="KAK8512723.1"/>
    <property type="molecule type" value="Genomic_DNA"/>
</dbReference>
<evidence type="ECO:0000313" key="1">
    <source>
        <dbReference type="EMBL" id="KAK8512723.1"/>
    </source>
</evidence>
<name>A0ABR2C098_9ROSI</name>
<accession>A0ABR2C098</accession>
<dbReference type="Proteomes" id="UP001472677">
    <property type="component" value="Unassembled WGS sequence"/>
</dbReference>
<sequence>MRLITEFGHASSQLRRNQHMAQPQFPRMVRWEALSEGWIKVVRASTCCSGYGYGGYYAYCASAIRGSWSYTVPNSKSL</sequence>
<evidence type="ECO:0000313" key="2">
    <source>
        <dbReference type="Proteomes" id="UP001472677"/>
    </source>
</evidence>